<proteinExistence type="predicted"/>
<comment type="caution">
    <text evidence="1">The sequence shown here is derived from an EMBL/GenBank/DDBJ whole genome shotgun (WGS) entry which is preliminary data.</text>
</comment>
<dbReference type="EMBL" id="LZPO01027390">
    <property type="protein sequence ID" value="OBS78742.1"/>
    <property type="molecule type" value="Genomic_DNA"/>
</dbReference>
<organism evidence="1 2">
    <name type="scientific">Neotoma lepida</name>
    <name type="common">Desert woodrat</name>
    <dbReference type="NCBI Taxonomy" id="56216"/>
    <lineage>
        <taxon>Eukaryota</taxon>
        <taxon>Metazoa</taxon>
        <taxon>Chordata</taxon>
        <taxon>Craniata</taxon>
        <taxon>Vertebrata</taxon>
        <taxon>Euteleostomi</taxon>
        <taxon>Mammalia</taxon>
        <taxon>Eutheria</taxon>
        <taxon>Euarchontoglires</taxon>
        <taxon>Glires</taxon>
        <taxon>Rodentia</taxon>
        <taxon>Myomorpha</taxon>
        <taxon>Muroidea</taxon>
        <taxon>Cricetidae</taxon>
        <taxon>Neotominae</taxon>
        <taxon>Neotoma</taxon>
    </lineage>
</organism>
<dbReference type="OrthoDB" id="10616020at2759"/>
<protein>
    <submittedName>
        <fullName evidence="1">Uncharacterized protein</fullName>
    </submittedName>
</protein>
<name>A0A1A6HM19_NEOLE</name>
<accession>A0A1A6HM19</accession>
<gene>
    <name evidence="1" type="ORF">A6R68_18893</name>
</gene>
<keyword evidence="2" id="KW-1185">Reference proteome</keyword>
<dbReference type="AlphaFoldDB" id="A0A1A6HM19"/>
<reference evidence="1 2" key="1">
    <citation type="submission" date="2016-06" db="EMBL/GenBank/DDBJ databases">
        <title>The Draft Genome Sequence and Annotation of the Desert Woodrat Neotoma lepida.</title>
        <authorList>
            <person name="Campbell M."/>
            <person name="Oakeson K.F."/>
            <person name="Yandell M."/>
            <person name="Halpert J.R."/>
            <person name="Dearing D."/>
        </authorList>
    </citation>
    <scope>NUCLEOTIDE SEQUENCE [LARGE SCALE GENOMIC DNA]</scope>
    <source>
        <strain evidence="1">417</strain>
        <tissue evidence="1">Liver</tissue>
    </source>
</reference>
<evidence type="ECO:0000313" key="1">
    <source>
        <dbReference type="EMBL" id="OBS78742.1"/>
    </source>
</evidence>
<sequence>MYRPKVQWKIPPIQILHETPEVEACSLLTLSSVPRTSTSTFLPLLLKAQLSLKRGNRAPWTREEHLVALRLLNRVLVQPRKWLQPPMFRNAGVLPHQSGKNLVSVPTFPPPLLPLFSFLSPNCCQPASAPNCHLLELSVEQSQRAVRCDAGLCRLRSTACGKSAGWRRKIKRNLEQGSAAIGAKRAQRPDHFFFIGRPEIGHCLRLYVGTQAPYI</sequence>
<dbReference type="Proteomes" id="UP000092124">
    <property type="component" value="Unassembled WGS sequence"/>
</dbReference>
<evidence type="ECO:0000313" key="2">
    <source>
        <dbReference type="Proteomes" id="UP000092124"/>
    </source>
</evidence>